<evidence type="ECO:0000313" key="2">
    <source>
        <dbReference type="Proteomes" id="UP000289738"/>
    </source>
</evidence>
<gene>
    <name evidence="1" type="ORF">Ahy_A02g008790</name>
</gene>
<accession>A0A445EF66</accession>
<organism evidence="1 2">
    <name type="scientific">Arachis hypogaea</name>
    <name type="common">Peanut</name>
    <dbReference type="NCBI Taxonomy" id="3818"/>
    <lineage>
        <taxon>Eukaryota</taxon>
        <taxon>Viridiplantae</taxon>
        <taxon>Streptophyta</taxon>
        <taxon>Embryophyta</taxon>
        <taxon>Tracheophyta</taxon>
        <taxon>Spermatophyta</taxon>
        <taxon>Magnoliopsida</taxon>
        <taxon>eudicotyledons</taxon>
        <taxon>Gunneridae</taxon>
        <taxon>Pentapetalae</taxon>
        <taxon>rosids</taxon>
        <taxon>fabids</taxon>
        <taxon>Fabales</taxon>
        <taxon>Fabaceae</taxon>
        <taxon>Papilionoideae</taxon>
        <taxon>50 kb inversion clade</taxon>
        <taxon>dalbergioids sensu lato</taxon>
        <taxon>Dalbergieae</taxon>
        <taxon>Pterocarpus clade</taxon>
        <taxon>Arachis</taxon>
    </lineage>
</organism>
<protein>
    <submittedName>
        <fullName evidence="1">Uncharacterized protein</fullName>
    </submittedName>
</protein>
<comment type="caution">
    <text evidence="1">The sequence shown here is derived from an EMBL/GenBank/DDBJ whole genome shotgun (WGS) entry which is preliminary data.</text>
</comment>
<dbReference type="AlphaFoldDB" id="A0A445EF66"/>
<evidence type="ECO:0000313" key="1">
    <source>
        <dbReference type="EMBL" id="RYR74160.1"/>
    </source>
</evidence>
<sequence length="287" mass="32933">MSHVVDGSSSYHILLEHPWIYFHRCIPSSWHQCIKYSWRGNDISIPATVTSFDAGEAHLVDASFYEELALSGVNKIRPVWEYAIETPRQKIVRKNTLMEEVLKESTKKQATTIEELGLRKKIIPGGGYRWYILQELGGQVEENYQHSPDPDILSISFEHVPQTENKHADALATLGSRVTIQNGQHVLEHWVAESSAREERMSVEGKTNDWRMPIHEQLRTLNITKETRGFFLLNGQMFKKSNDGLLMKCVREEEGEKKQNNCMETFAEKRALVCTECSRGGIFIGRK</sequence>
<name>A0A445EF66_ARAHY</name>
<proteinExistence type="predicted"/>
<dbReference type="Proteomes" id="UP000289738">
    <property type="component" value="Chromosome A02"/>
</dbReference>
<dbReference type="EMBL" id="SDMP01000002">
    <property type="protein sequence ID" value="RYR74160.1"/>
    <property type="molecule type" value="Genomic_DNA"/>
</dbReference>
<keyword evidence="2" id="KW-1185">Reference proteome</keyword>
<reference evidence="1 2" key="1">
    <citation type="submission" date="2019-01" db="EMBL/GenBank/DDBJ databases">
        <title>Sequencing of cultivated peanut Arachis hypogaea provides insights into genome evolution and oil improvement.</title>
        <authorList>
            <person name="Chen X."/>
        </authorList>
    </citation>
    <scope>NUCLEOTIDE SEQUENCE [LARGE SCALE GENOMIC DNA]</scope>
    <source>
        <strain evidence="2">cv. Fuhuasheng</strain>
        <tissue evidence="1">Leaves</tissue>
    </source>
</reference>